<evidence type="ECO:0000256" key="1">
    <source>
        <dbReference type="SAM" id="Phobius"/>
    </source>
</evidence>
<dbReference type="OrthoDB" id="3296259at2"/>
<dbReference type="Proteomes" id="UP000294901">
    <property type="component" value="Unassembled WGS sequence"/>
</dbReference>
<evidence type="ECO:0000313" key="2">
    <source>
        <dbReference type="EMBL" id="TDO39155.1"/>
    </source>
</evidence>
<name>A0A4R6JWV1_9ACTN</name>
<feature type="transmembrane region" description="Helical" evidence="1">
    <location>
        <begin position="50"/>
        <end position="70"/>
    </location>
</feature>
<sequence>MSKRIYYRGPGAVVTDELFILRGTPLKSYAVRDLRNVGVMRSSSAPASPTAVLMVAAGTVAAVGAGWTLLEPPTAYAIGLLAVLVPLICAVPSMLRRGGRGWELHAIYRGSDVVLYASFEEREFNQVKRALRRAIENARPPERGLDLAVA</sequence>
<dbReference type="InterPro" id="IPR045629">
    <property type="entry name" value="DUF6232"/>
</dbReference>
<accession>A0A4R6JWV1</accession>
<dbReference type="AlphaFoldDB" id="A0A4R6JWV1"/>
<protein>
    <submittedName>
        <fullName evidence="2">Uncharacterized protein</fullName>
    </submittedName>
</protein>
<gene>
    <name evidence="2" type="ORF">C8E87_2830</name>
</gene>
<comment type="caution">
    <text evidence="2">The sequence shown here is derived from an EMBL/GenBank/DDBJ whole genome shotgun (WGS) entry which is preliminary data.</text>
</comment>
<reference evidence="2 3" key="1">
    <citation type="submission" date="2019-03" db="EMBL/GenBank/DDBJ databases">
        <title>Sequencing the genomes of 1000 actinobacteria strains.</title>
        <authorList>
            <person name="Klenk H.-P."/>
        </authorList>
    </citation>
    <scope>NUCLEOTIDE SEQUENCE [LARGE SCALE GENOMIC DNA]</scope>
    <source>
        <strain evidence="2 3">DSM 43805</strain>
    </source>
</reference>
<dbReference type="Pfam" id="PF19744">
    <property type="entry name" value="DUF6232"/>
    <property type="match status" value="1"/>
</dbReference>
<dbReference type="RefSeq" id="WP_133873521.1">
    <property type="nucleotide sequence ID" value="NZ_BOMD01000069.1"/>
</dbReference>
<keyword evidence="3" id="KW-1185">Reference proteome</keyword>
<keyword evidence="1" id="KW-1133">Transmembrane helix</keyword>
<keyword evidence="1" id="KW-0812">Transmembrane</keyword>
<feature type="transmembrane region" description="Helical" evidence="1">
    <location>
        <begin position="76"/>
        <end position="95"/>
    </location>
</feature>
<dbReference type="EMBL" id="SNWR01000001">
    <property type="protein sequence ID" value="TDO39155.1"/>
    <property type="molecule type" value="Genomic_DNA"/>
</dbReference>
<evidence type="ECO:0000313" key="3">
    <source>
        <dbReference type="Proteomes" id="UP000294901"/>
    </source>
</evidence>
<proteinExistence type="predicted"/>
<keyword evidence="1" id="KW-0472">Membrane</keyword>
<organism evidence="2 3">
    <name type="scientific">Paractinoplanes brasiliensis</name>
    <dbReference type="NCBI Taxonomy" id="52695"/>
    <lineage>
        <taxon>Bacteria</taxon>
        <taxon>Bacillati</taxon>
        <taxon>Actinomycetota</taxon>
        <taxon>Actinomycetes</taxon>
        <taxon>Micromonosporales</taxon>
        <taxon>Micromonosporaceae</taxon>
        <taxon>Paractinoplanes</taxon>
    </lineage>
</organism>